<dbReference type="InterPro" id="IPR045851">
    <property type="entry name" value="AMP-bd_C_sf"/>
</dbReference>
<dbReference type="SUPFAM" id="SSF56801">
    <property type="entry name" value="Acetyl-CoA synthetase-like"/>
    <property type="match status" value="1"/>
</dbReference>
<dbReference type="Pfam" id="PF00501">
    <property type="entry name" value="AMP-binding"/>
    <property type="match status" value="1"/>
</dbReference>
<dbReference type="EMBL" id="CP002801">
    <property type="protein sequence ID" value="AEH10317.1"/>
    <property type="molecule type" value="Genomic_DNA"/>
</dbReference>
<dbReference type="EC" id="6.2.1.26" evidence="3"/>
<dbReference type="Proteomes" id="UP000001549">
    <property type="component" value="Chromosome"/>
</dbReference>
<dbReference type="AlphaFoldDB" id="F8AWU2"/>
<dbReference type="STRING" id="656024.FsymDg_3000"/>
<dbReference type="GO" id="GO:0006631">
    <property type="term" value="P:fatty acid metabolic process"/>
    <property type="evidence" value="ECO:0007669"/>
    <property type="project" value="TreeGrafter"/>
</dbReference>
<feature type="domain" description="AMP-binding enzyme C-terminal" evidence="2">
    <location>
        <begin position="439"/>
        <end position="513"/>
    </location>
</feature>
<name>F8AWU2_9ACTN</name>
<evidence type="ECO:0000313" key="3">
    <source>
        <dbReference type="EMBL" id="AEH10317.1"/>
    </source>
</evidence>
<dbReference type="KEGG" id="fsy:FsymDg_3000"/>
<dbReference type="Pfam" id="PF13193">
    <property type="entry name" value="AMP-binding_C"/>
    <property type="match status" value="1"/>
</dbReference>
<dbReference type="HOGENOM" id="CLU_000022_59_0_11"/>
<dbReference type="InterPro" id="IPR000873">
    <property type="entry name" value="AMP-dep_synth/lig_dom"/>
</dbReference>
<keyword evidence="3" id="KW-0436">Ligase</keyword>
<protein>
    <submittedName>
        <fullName evidence="3">O-succinylbenzoate--CoA ligase</fullName>
        <ecNumber evidence="3">6.2.1.26</ecNumber>
    </submittedName>
</protein>
<dbReference type="Gene3D" id="3.40.50.12780">
    <property type="entry name" value="N-terminal domain of ligase-like"/>
    <property type="match status" value="1"/>
</dbReference>
<evidence type="ECO:0000259" key="2">
    <source>
        <dbReference type="Pfam" id="PF13193"/>
    </source>
</evidence>
<reference evidence="3 4" key="1">
    <citation type="submission" date="2011-05" db="EMBL/GenBank/DDBJ databases">
        <title>Complete sequence of chromosome of Frankia symbiont of Datisca glomerata.</title>
        <authorList>
            <consortium name="US DOE Joint Genome Institute"/>
            <person name="Lucas S."/>
            <person name="Han J."/>
            <person name="Lapidus A."/>
            <person name="Cheng J.-F."/>
            <person name="Goodwin L."/>
            <person name="Pitluck S."/>
            <person name="Peters L."/>
            <person name="Mikhailova N."/>
            <person name="Chertkov O."/>
            <person name="Teshima H."/>
            <person name="Han C."/>
            <person name="Tapia R."/>
            <person name="Land M."/>
            <person name="Hauser L."/>
            <person name="Kyrpides N."/>
            <person name="Ivanova N."/>
            <person name="Pagani I."/>
            <person name="Berry A."/>
            <person name="Pawlowski K."/>
            <person name="Persson T."/>
            <person name="Vanden Heuvel B."/>
            <person name="Benson D."/>
            <person name="Woyke T."/>
        </authorList>
    </citation>
    <scope>NUCLEOTIDE SEQUENCE [LARGE SCALE GENOMIC DNA]</scope>
    <source>
        <strain evidence="4">4085684</strain>
    </source>
</reference>
<proteinExistence type="predicted"/>
<sequence>MFPSLIAMADGDQITAAQVLWDAARRHPDRPCLTDLDDAVGATTSTYAQLVERVAAVAGGLLGLGLEPGDRVALLLHNSHAYVQAYLGATAGGLVAVPLNVRLTPADYLHMLTDSGSRVLVTTSEFSDRLPDPSRLPGLTIVYADARDDADCGLTALAARAEPLARPVARADGDPASLMYTSGTTGSPKAVVLSHRSWLRIAETAVRVLGLGDDEVTLHVAPLTHGAGFLLLPTLLLGGHSLLCHSYDAGRALRLLTEHGVTGMFMVPSMIRMLLDARPPDWTVPASLRRLYYAGSPIDPETMREATEVFAGRLIQSFAQMESPMFFTVLDQKDHLHALGNLDSPLVRSAGRVLPGVELRIVDDAGATLPDGAAGEIVARAPQTMNGYWGRPADTARTMAGGWLHTGDIGYLDGDGYLYIVDRKKDMIVTGGSNVYAREVEDVLVDLPGVKDAAVIGLPHRIWGEAVTAVLVSANDSRDSDAVLAACRTRLAGYRVPKRVVWVESLPRNAYGKVLKRQLREQFSGSG</sequence>
<gene>
    <name evidence="3" type="ordered locus">FsymDg_3000</name>
</gene>
<organism evidence="3 4">
    <name type="scientific">Candidatus Protofrankia datiscae</name>
    <dbReference type="NCBI Taxonomy" id="2716812"/>
    <lineage>
        <taxon>Bacteria</taxon>
        <taxon>Bacillati</taxon>
        <taxon>Actinomycetota</taxon>
        <taxon>Actinomycetes</taxon>
        <taxon>Frankiales</taxon>
        <taxon>Frankiaceae</taxon>
        <taxon>Protofrankia</taxon>
    </lineage>
</organism>
<dbReference type="InterPro" id="IPR025110">
    <property type="entry name" value="AMP-bd_C"/>
</dbReference>
<dbReference type="InterPro" id="IPR042099">
    <property type="entry name" value="ANL_N_sf"/>
</dbReference>
<keyword evidence="4" id="KW-1185">Reference proteome</keyword>
<dbReference type="PANTHER" id="PTHR43201:SF32">
    <property type="entry name" value="2-SUCCINYLBENZOATE--COA LIGASE, CHLOROPLASTIC_PEROXISOMAL"/>
    <property type="match status" value="1"/>
</dbReference>
<dbReference type="GO" id="GO:0008756">
    <property type="term" value="F:o-succinylbenzoate-CoA ligase activity"/>
    <property type="evidence" value="ECO:0007669"/>
    <property type="project" value="UniProtKB-EC"/>
</dbReference>
<accession>F8AWU2</accession>
<dbReference type="GO" id="GO:0031956">
    <property type="term" value="F:medium-chain fatty acid-CoA ligase activity"/>
    <property type="evidence" value="ECO:0007669"/>
    <property type="project" value="TreeGrafter"/>
</dbReference>
<dbReference type="PROSITE" id="PS00455">
    <property type="entry name" value="AMP_BINDING"/>
    <property type="match status" value="1"/>
</dbReference>
<dbReference type="InterPro" id="IPR020845">
    <property type="entry name" value="AMP-binding_CS"/>
</dbReference>
<evidence type="ECO:0000259" key="1">
    <source>
        <dbReference type="Pfam" id="PF00501"/>
    </source>
</evidence>
<dbReference type="PANTHER" id="PTHR43201">
    <property type="entry name" value="ACYL-COA SYNTHETASE"/>
    <property type="match status" value="1"/>
</dbReference>
<evidence type="ECO:0000313" key="4">
    <source>
        <dbReference type="Proteomes" id="UP000001549"/>
    </source>
</evidence>
<dbReference type="eggNOG" id="COG0318">
    <property type="taxonomic scope" value="Bacteria"/>
</dbReference>
<dbReference type="Gene3D" id="3.30.300.30">
    <property type="match status" value="1"/>
</dbReference>
<feature type="domain" description="AMP-dependent synthetase/ligase" evidence="1">
    <location>
        <begin position="21"/>
        <end position="389"/>
    </location>
</feature>